<dbReference type="Pfam" id="PF00069">
    <property type="entry name" value="Pkinase"/>
    <property type="match status" value="1"/>
</dbReference>
<evidence type="ECO:0000313" key="6">
    <source>
        <dbReference type="Proteomes" id="UP000750711"/>
    </source>
</evidence>
<keyword evidence="2" id="KW-0677">Repeat</keyword>
<comment type="caution">
    <text evidence="5">The sequence shown here is derived from an EMBL/GenBank/DDBJ whole genome shotgun (WGS) entry which is preliminary data.</text>
</comment>
<dbReference type="PROSITE" id="PS00678">
    <property type="entry name" value="WD_REPEATS_1"/>
    <property type="match status" value="1"/>
</dbReference>
<dbReference type="Pfam" id="PF00400">
    <property type="entry name" value="WD40"/>
    <property type="match status" value="1"/>
</dbReference>
<dbReference type="GO" id="GO:0004672">
    <property type="term" value="F:protein kinase activity"/>
    <property type="evidence" value="ECO:0007669"/>
    <property type="project" value="InterPro"/>
</dbReference>
<reference evidence="5" key="1">
    <citation type="submission" date="2021-03" db="EMBL/GenBank/DDBJ databases">
        <title>Comparative genomics and phylogenomic investigation of the class Geoglossomycetes provide insights into ecological specialization and systematics.</title>
        <authorList>
            <person name="Melie T."/>
            <person name="Pirro S."/>
            <person name="Miller A.N."/>
            <person name="Quandt A."/>
        </authorList>
    </citation>
    <scope>NUCLEOTIDE SEQUENCE</scope>
    <source>
        <strain evidence="5">CAQ_001_2017</strain>
    </source>
</reference>
<dbReference type="PROSITE" id="PS50011">
    <property type="entry name" value="PROTEIN_KINASE_DOM"/>
    <property type="match status" value="1"/>
</dbReference>
<organism evidence="5 6">
    <name type="scientific">Trichoglossum hirsutum</name>
    <dbReference type="NCBI Taxonomy" id="265104"/>
    <lineage>
        <taxon>Eukaryota</taxon>
        <taxon>Fungi</taxon>
        <taxon>Dikarya</taxon>
        <taxon>Ascomycota</taxon>
        <taxon>Pezizomycotina</taxon>
        <taxon>Geoglossomycetes</taxon>
        <taxon>Geoglossales</taxon>
        <taxon>Geoglossaceae</taxon>
        <taxon>Trichoglossum</taxon>
    </lineage>
</organism>
<keyword evidence="6" id="KW-1185">Reference proteome</keyword>
<evidence type="ECO:0000259" key="4">
    <source>
        <dbReference type="PROSITE" id="PS50011"/>
    </source>
</evidence>
<protein>
    <recommendedName>
        <fullName evidence="4">Protein kinase domain-containing protein</fullName>
    </recommendedName>
</protein>
<evidence type="ECO:0000256" key="2">
    <source>
        <dbReference type="ARBA" id="ARBA00022737"/>
    </source>
</evidence>
<dbReference type="SUPFAM" id="SSF50978">
    <property type="entry name" value="WD40 repeat-like"/>
    <property type="match status" value="1"/>
</dbReference>
<dbReference type="PROSITE" id="PS50294">
    <property type="entry name" value="WD_REPEATS_REGION"/>
    <property type="match status" value="1"/>
</dbReference>
<accession>A0A9P8LCV8</accession>
<dbReference type="InterPro" id="IPR008271">
    <property type="entry name" value="Ser/Thr_kinase_AS"/>
</dbReference>
<dbReference type="Gene3D" id="3.30.200.20">
    <property type="entry name" value="Phosphorylase Kinase, domain 1"/>
    <property type="match status" value="1"/>
</dbReference>
<dbReference type="InterPro" id="IPR001680">
    <property type="entry name" value="WD40_rpt"/>
</dbReference>
<dbReference type="SMART" id="SM00220">
    <property type="entry name" value="S_TKc"/>
    <property type="match status" value="1"/>
</dbReference>
<evidence type="ECO:0000256" key="1">
    <source>
        <dbReference type="ARBA" id="ARBA00022574"/>
    </source>
</evidence>
<dbReference type="PROSITE" id="PS00108">
    <property type="entry name" value="PROTEIN_KINASE_ST"/>
    <property type="match status" value="1"/>
</dbReference>
<dbReference type="InterPro" id="IPR000719">
    <property type="entry name" value="Prot_kinase_dom"/>
</dbReference>
<dbReference type="PANTHER" id="PTHR24347">
    <property type="entry name" value="SERINE/THREONINE-PROTEIN KINASE"/>
    <property type="match status" value="1"/>
</dbReference>
<dbReference type="PROSITE" id="PS50082">
    <property type="entry name" value="WD_REPEATS_2"/>
    <property type="match status" value="1"/>
</dbReference>
<dbReference type="EMBL" id="JAGHQM010000507">
    <property type="protein sequence ID" value="KAH0559852.1"/>
    <property type="molecule type" value="Genomic_DNA"/>
</dbReference>
<sequence>MPPVSDLVRDSKLETVFYKNYTQHVYYISGTDPRQRKIKIQEHWERHGYLGTGTFGTVWLEKLVTDSGEEKYRAIKEIRKRVQQSGAIDYSRELEAIAKFSHPRYNMCFVKSFGWYESPGCVFIAMEYFPLGDLQNYLSSPLPEKDTQQVIHQVLEGLSFMHDNGFAHRDLKPNNILVQSKGPHWWVKIGDFGISKRAEEGLTALRTFGGTLGFLAPEILAQHGLLNNDDFGDRKEYTVAVDIWSLGEIAFRALTGEQPFPDESLRAYVRRASVFPVEMLQAHNVSEEGCDFLNSLMAPMPEDRLTARDALSHIWIQKPLSQRGSAGMQRLWDSATGAVHCTLKGHSGEVWDVAFSPDGKLVASASWDQTVRLWDSATGAG</sequence>
<dbReference type="InterPro" id="IPR019775">
    <property type="entry name" value="WD40_repeat_CS"/>
</dbReference>
<dbReference type="InterPro" id="IPR011009">
    <property type="entry name" value="Kinase-like_dom_sf"/>
</dbReference>
<feature type="domain" description="Protein kinase" evidence="4">
    <location>
        <begin position="44"/>
        <end position="316"/>
    </location>
</feature>
<gene>
    <name evidence="5" type="ORF">GP486_003631</name>
</gene>
<dbReference type="AlphaFoldDB" id="A0A9P8LCV8"/>
<keyword evidence="1 3" id="KW-0853">WD repeat</keyword>
<proteinExistence type="predicted"/>
<name>A0A9P8LCV8_9PEZI</name>
<dbReference type="SMART" id="SM00320">
    <property type="entry name" value="WD40"/>
    <property type="match status" value="1"/>
</dbReference>
<dbReference type="Gene3D" id="1.10.510.10">
    <property type="entry name" value="Transferase(Phosphotransferase) domain 1"/>
    <property type="match status" value="1"/>
</dbReference>
<evidence type="ECO:0000313" key="5">
    <source>
        <dbReference type="EMBL" id="KAH0559852.1"/>
    </source>
</evidence>
<feature type="repeat" description="WD" evidence="3">
    <location>
        <begin position="343"/>
        <end position="381"/>
    </location>
</feature>
<dbReference type="GO" id="GO:0005524">
    <property type="term" value="F:ATP binding"/>
    <property type="evidence" value="ECO:0007669"/>
    <property type="project" value="InterPro"/>
</dbReference>
<dbReference type="Proteomes" id="UP000750711">
    <property type="component" value="Unassembled WGS sequence"/>
</dbReference>
<dbReference type="InterPro" id="IPR015943">
    <property type="entry name" value="WD40/YVTN_repeat-like_dom_sf"/>
</dbReference>
<dbReference type="SUPFAM" id="SSF56112">
    <property type="entry name" value="Protein kinase-like (PK-like)"/>
    <property type="match status" value="1"/>
</dbReference>
<dbReference type="InterPro" id="IPR036322">
    <property type="entry name" value="WD40_repeat_dom_sf"/>
</dbReference>
<evidence type="ECO:0000256" key="3">
    <source>
        <dbReference type="PROSITE-ProRule" id="PRU00221"/>
    </source>
</evidence>
<dbReference type="Gene3D" id="2.130.10.10">
    <property type="entry name" value="YVTN repeat-like/Quinoprotein amine dehydrogenase"/>
    <property type="match status" value="1"/>
</dbReference>